<reference evidence="4 5" key="1">
    <citation type="journal article" date="2017" name="Int. J. Syst. Evol. Microbiol.">
        <title>Achromobacter aloeverae sp. nov., isolated from the root of Aloe vera (L.) Burm.f.</title>
        <authorList>
            <person name="Kuncharoen N."/>
            <person name="Muramatsu Y."/>
            <person name="Shibata C."/>
            <person name="Kamakura Y."/>
            <person name="Nakagawa Y."/>
            <person name="Tanasupawat S."/>
        </authorList>
    </citation>
    <scope>NUCLEOTIDE SEQUENCE [LARGE SCALE GENOMIC DNA]</scope>
    <source>
        <strain evidence="4 5">AVA-1</strain>
    </source>
</reference>
<evidence type="ECO:0000256" key="1">
    <source>
        <dbReference type="SAM" id="Coils"/>
    </source>
</evidence>
<dbReference type="Gene3D" id="2.40.50.100">
    <property type="match status" value="1"/>
</dbReference>
<dbReference type="EMBL" id="PYAL01000005">
    <property type="protein sequence ID" value="RXN86942.1"/>
    <property type="molecule type" value="Genomic_DNA"/>
</dbReference>
<proteinExistence type="predicted"/>
<dbReference type="RefSeq" id="WP_129151945.1">
    <property type="nucleotide sequence ID" value="NZ_JBHSDO010000012.1"/>
</dbReference>
<gene>
    <name evidence="4" type="ORF">C7R54_18780</name>
</gene>
<accession>A0A4Q1HHC5</accession>
<dbReference type="Gene3D" id="2.40.30.170">
    <property type="match status" value="1"/>
</dbReference>
<name>A0A4Q1HHC5_9BURK</name>
<evidence type="ECO:0000256" key="2">
    <source>
        <dbReference type="SAM" id="Phobius"/>
    </source>
</evidence>
<dbReference type="InterPro" id="IPR058625">
    <property type="entry name" value="MdtA-like_BSH"/>
</dbReference>
<dbReference type="Proteomes" id="UP000290849">
    <property type="component" value="Unassembled WGS sequence"/>
</dbReference>
<dbReference type="SUPFAM" id="SSF111369">
    <property type="entry name" value="HlyD-like secretion proteins"/>
    <property type="match status" value="2"/>
</dbReference>
<feature type="coiled-coil region" evidence="1">
    <location>
        <begin position="101"/>
        <end position="187"/>
    </location>
</feature>
<evidence type="ECO:0000313" key="4">
    <source>
        <dbReference type="EMBL" id="RXN86942.1"/>
    </source>
</evidence>
<dbReference type="AlphaFoldDB" id="A0A4Q1HHC5"/>
<dbReference type="Gene3D" id="1.10.287.470">
    <property type="entry name" value="Helix hairpin bin"/>
    <property type="match status" value="2"/>
</dbReference>
<evidence type="ECO:0000259" key="3">
    <source>
        <dbReference type="Pfam" id="PF25917"/>
    </source>
</evidence>
<evidence type="ECO:0000313" key="5">
    <source>
        <dbReference type="Proteomes" id="UP000290849"/>
    </source>
</evidence>
<feature type="transmembrane region" description="Helical" evidence="2">
    <location>
        <begin position="25"/>
        <end position="44"/>
    </location>
</feature>
<organism evidence="4 5">
    <name type="scientific">Achromobacter aloeverae</name>
    <dbReference type="NCBI Taxonomy" id="1750518"/>
    <lineage>
        <taxon>Bacteria</taxon>
        <taxon>Pseudomonadati</taxon>
        <taxon>Pseudomonadota</taxon>
        <taxon>Betaproteobacteria</taxon>
        <taxon>Burkholderiales</taxon>
        <taxon>Alcaligenaceae</taxon>
        <taxon>Achromobacter</taxon>
    </lineage>
</organism>
<keyword evidence="1" id="KW-0175">Coiled coil</keyword>
<dbReference type="OrthoDB" id="9811754at2"/>
<dbReference type="PANTHER" id="PTHR30386:SF24">
    <property type="entry name" value="MULTIDRUG RESISTANCE EFFLUX PUMP"/>
    <property type="match status" value="1"/>
</dbReference>
<keyword evidence="2" id="KW-1133">Transmembrane helix</keyword>
<protein>
    <submittedName>
        <fullName evidence="4">Hemolysin D</fullName>
    </submittedName>
</protein>
<dbReference type="GO" id="GO:0055085">
    <property type="term" value="P:transmembrane transport"/>
    <property type="evidence" value="ECO:0007669"/>
    <property type="project" value="InterPro"/>
</dbReference>
<keyword evidence="2" id="KW-0812">Transmembrane</keyword>
<keyword evidence="2" id="KW-0472">Membrane</keyword>
<comment type="caution">
    <text evidence="4">The sequence shown here is derived from an EMBL/GenBank/DDBJ whole genome shotgun (WGS) entry which is preliminary data.</text>
</comment>
<dbReference type="PANTHER" id="PTHR30386">
    <property type="entry name" value="MEMBRANE FUSION SUBUNIT OF EMRAB-TOLC MULTIDRUG EFFLUX PUMP"/>
    <property type="match status" value="1"/>
</dbReference>
<feature type="domain" description="Multidrug resistance protein MdtA-like barrel-sandwich hybrid" evidence="3">
    <location>
        <begin position="63"/>
        <end position="256"/>
    </location>
</feature>
<dbReference type="InterPro" id="IPR050739">
    <property type="entry name" value="MFP"/>
</dbReference>
<dbReference type="Pfam" id="PF25917">
    <property type="entry name" value="BSH_RND"/>
    <property type="match status" value="1"/>
</dbReference>
<sequence>MQNSQAAGDGPAAPEVVRKRRRLPLVLLMAACVAAIAGGAYWGLEGRFQESTDDAYVGGNVTVISPRVSGYVARILVEDNAFVHAGQPLLELDPADFQARLDAARAEADAARAALSRLAAQADLARADIDQAQAQAAVEQAAIDLAERDDRRYANLADTHSGTQQDAQRARTTLTQARARLRAAQAAVSARQHEAAVVAAQAGEARARVEQADASLRAASLNVGYTTLIAPIDGYVGNRSAHPGTFVAAGTQLMSLVPAQGLWVDANFKEDQIRDMRPGQPVRIAVDVDSGLRVTGRVQSVAPATGAIFSVIPAQNATGNFTKIVQRVPVRIVLDQALASVGPLRAGLSVTATVDIRDARP</sequence>
<keyword evidence="5" id="KW-1185">Reference proteome</keyword>